<evidence type="ECO:0000256" key="3">
    <source>
        <dbReference type="ARBA" id="ARBA00022692"/>
    </source>
</evidence>
<comment type="subcellular location">
    <subcellularLocation>
        <location evidence="1">Cell membrane</location>
        <topology evidence="1">Multi-pass membrane protein</topology>
    </subcellularLocation>
</comment>
<comment type="caution">
    <text evidence="8">The sequence shown here is derived from an EMBL/GenBank/DDBJ whole genome shotgun (WGS) entry which is preliminary data.</text>
</comment>
<evidence type="ECO:0000256" key="6">
    <source>
        <dbReference type="SAM" id="Phobius"/>
    </source>
</evidence>
<evidence type="ECO:0000313" key="8">
    <source>
        <dbReference type="EMBL" id="TMP83637.1"/>
    </source>
</evidence>
<reference evidence="8 9" key="1">
    <citation type="submission" date="2017-12" db="EMBL/GenBank/DDBJ databases">
        <authorList>
            <person name="Paulsen S."/>
            <person name="Gram L.K."/>
        </authorList>
    </citation>
    <scope>NUCLEOTIDE SEQUENCE [LARGE SCALE GENOMIC DNA]</scope>
    <source>
        <strain evidence="8 9">S1189</strain>
    </source>
</reference>
<evidence type="ECO:0000313" key="9">
    <source>
        <dbReference type="Proteomes" id="UP000307362"/>
    </source>
</evidence>
<dbReference type="InterPro" id="IPR003856">
    <property type="entry name" value="LPS_length_determ_N"/>
</dbReference>
<dbReference type="RefSeq" id="WP_138566216.1">
    <property type="nucleotide sequence ID" value="NZ_PNCM01000006.1"/>
</dbReference>
<name>A0A5S3YZH0_9GAMM</name>
<dbReference type="EMBL" id="PNCM01000006">
    <property type="protein sequence ID" value="TMP83637.1"/>
    <property type="molecule type" value="Genomic_DNA"/>
</dbReference>
<keyword evidence="4 6" id="KW-1133">Transmembrane helix</keyword>
<dbReference type="InterPro" id="IPR050445">
    <property type="entry name" value="Bact_polysacc_biosynth/exp"/>
</dbReference>
<dbReference type="PANTHER" id="PTHR32309">
    <property type="entry name" value="TYROSINE-PROTEIN KINASE"/>
    <property type="match status" value="1"/>
</dbReference>
<evidence type="ECO:0000256" key="4">
    <source>
        <dbReference type="ARBA" id="ARBA00022989"/>
    </source>
</evidence>
<evidence type="ECO:0000259" key="7">
    <source>
        <dbReference type="Pfam" id="PF02706"/>
    </source>
</evidence>
<evidence type="ECO:0000256" key="5">
    <source>
        <dbReference type="ARBA" id="ARBA00023136"/>
    </source>
</evidence>
<proteinExistence type="predicted"/>
<dbReference type="AlphaFoldDB" id="A0A5S3YZH0"/>
<gene>
    <name evidence="8" type="ORF">CWB73_02115</name>
</gene>
<accession>A0A5S3YZH0</accession>
<protein>
    <recommendedName>
        <fullName evidence="7">Polysaccharide chain length determinant N-terminal domain-containing protein</fullName>
    </recommendedName>
</protein>
<dbReference type="GO" id="GO:0005886">
    <property type="term" value="C:plasma membrane"/>
    <property type="evidence" value="ECO:0007669"/>
    <property type="project" value="UniProtKB-SubCell"/>
</dbReference>
<keyword evidence="2" id="KW-1003">Cell membrane</keyword>
<dbReference type="GO" id="GO:0004713">
    <property type="term" value="F:protein tyrosine kinase activity"/>
    <property type="evidence" value="ECO:0007669"/>
    <property type="project" value="TreeGrafter"/>
</dbReference>
<dbReference type="Proteomes" id="UP000307362">
    <property type="component" value="Unassembled WGS sequence"/>
</dbReference>
<organism evidence="8 9">
    <name type="scientific">Pseudoalteromonas phenolica</name>
    <dbReference type="NCBI Taxonomy" id="161398"/>
    <lineage>
        <taxon>Bacteria</taxon>
        <taxon>Pseudomonadati</taxon>
        <taxon>Pseudomonadota</taxon>
        <taxon>Gammaproteobacteria</taxon>
        <taxon>Alteromonadales</taxon>
        <taxon>Pseudoalteromonadaceae</taxon>
        <taxon>Pseudoalteromonas</taxon>
    </lineage>
</organism>
<feature type="transmembrane region" description="Helical" evidence="6">
    <location>
        <begin position="277"/>
        <end position="298"/>
    </location>
</feature>
<reference evidence="9" key="2">
    <citation type="submission" date="2019-06" db="EMBL/GenBank/DDBJ databases">
        <title>Co-occurence of chitin degradation, pigmentation and bioactivity in marine Pseudoalteromonas.</title>
        <authorList>
            <person name="Sonnenschein E.C."/>
            <person name="Bech P.K."/>
        </authorList>
    </citation>
    <scope>NUCLEOTIDE SEQUENCE [LARGE SCALE GENOMIC DNA]</scope>
    <source>
        <strain evidence="9">S1189</strain>
    </source>
</reference>
<feature type="domain" description="Polysaccharide chain length determinant N-terminal" evidence="7">
    <location>
        <begin position="12"/>
        <end position="108"/>
    </location>
</feature>
<dbReference type="PANTHER" id="PTHR32309:SF13">
    <property type="entry name" value="FERRIC ENTEROBACTIN TRANSPORT PROTEIN FEPE"/>
    <property type="match status" value="1"/>
</dbReference>
<evidence type="ECO:0000256" key="1">
    <source>
        <dbReference type="ARBA" id="ARBA00004651"/>
    </source>
</evidence>
<dbReference type="OrthoDB" id="7852312at2"/>
<dbReference type="Pfam" id="PF02706">
    <property type="entry name" value="Wzz"/>
    <property type="match status" value="1"/>
</dbReference>
<keyword evidence="5 6" id="KW-0472">Membrane</keyword>
<feature type="transmembrane region" description="Helical" evidence="6">
    <location>
        <begin position="20"/>
        <end position="42"/>
    </location>
</feature>
<keyword evidence="3 6" id="KW-0812">Transmembrane</keyword>
<evidence type="ECO:0000256" key="2">
    <source>
        <dbReference type="ARBA" id="ARBA00022475"/>
    </source>
</evidence>
<sequence>MSETARLEDEVIDLRKVASFFFKFKLVIFFCIMLCGVVGYFVSDIIPKKYTSFTVLMPNESNENGLSGLTGQLGGFASLAGIDLSSGGNKTQVAIETMRSFHFFSTVLNTPKLKAELFATKNWDKSENKLEFKRDLADKDGIWLLDEKGESLEFSAQKAHRLFLKNNLVIFEDKKTGFVTVKVNHYSPYVAQKVVKLLVDSLNKIMREQELKEVSQSIDYLYNQIAESNVSEIKSLLYQVIQKKVETGMLAQVQKEFVFKVIEPSKIEEKHSSPKKVILLLGFMFLGFILGSLVSLFLHKGNK</sequence>